<proteinExistence type="evidence at transcript level"/>
<keyword evidence="1" id="KW-0732">Signal</keyword>
<evidence type="ECO:0000313" key="2">
    <source>
        <dbReference type="EMBL" id="UEP64305.1"/>
    </source>
</evidence>
<dbReference type="AlphaFoldDB" id="A0A8K1YTT1"/>
<reference evidence="2" key="1">
    <citation type="submission" date="2021-08" db="EMBL/GenBank/DDBJ databases">
        <title>Proteotranscriptomics reveals the secretory dynamics of teratocytes, master regulators of parasitization by the endoparasitoid wasp Cotesia flavipes.</title>
        <authorList>
            <person name="Pinto C.G."/>
            <person name="Walker A.A."/>
            <person name="Robinson S."/>
            <person name="King G.F."/>
            <person name="Rossi G.D."/>
        </authorList>
    </citation>
    <scope>NUCLEOTIDE SEQUENCE</scope>
</reference>
<feature type="chain" id="PRO_5035478686" evidence="1">
    <location>
        <begin position="21"/>
        <end position="218"/>
    </location>
</feature>
<accession>A0A8K1YTT1</accession>
<feature type="signal peptide" evidence="1">
    <location>
        <begin position="1"/>
        <end position="20"/>
    </location>
</feature>
<dbReference type="EMBL" id="MZ746712">
    <property type="protein sequence ID" value="UEP64305.1"/>
    <property type="molecule type" value="mRNA"/>
</dbReference>
<sequence length="218" mass="25087">MMNTPLVACVVILGITWAEALPKEMDIVIGSRNTQVNNDFQIRQVPNDKKPINNSQIIYGSKTDQHDSRYFIVGRANKTEVSVPKWYDAYSKLPQSVFVLPDQNRSADIIDPKRRQSVQNNVTSLTQSIQELKGQLYQMLQGSRNNPTVINLLQDVIKIELDLQMQQKSLDEFNYLLPLTQSQHDSFDSDLRMIRLEIERVILKSLLFIKPKNKNNTV</sequence>
<evidence type="ECO:0000256" key="1">
    <source>
        <dbReference type="SAM" id="SignalP"/>
    </source>
</evidence>
<protein>
    <submittedName>
        <fullName evidence="2">Teratocyte bracovirus Kitale II</fullName>
    </submittedName>
</protein>
<name>A0A8K1YTT1_COTFL</name>
<organism evidence="2">
    <name type="scientific">Cotesia flavipes</name>
    <name type="common">Parasitic wasp</name>
    <name type="synonym">Apanteles flavipes</name>
    <dbReference type="NCBI Taxonomy" id="89805"/>
    <lineage>
        <taxon>Eukaryota</taxon>
        <taxon>Metazoa</taxon>
        <taxon>Ecdysozoa</taxon>
        <taxon>Arthropoda</taxon>
        <taxon>Hexapoda</taxon>
        <taxon>Insecta</taxon>
        <taxon>Pterygota</taxon>
        <taxon>Neoptera</taxon>
        <taxon>Endopterygota</taxon>
        <taxon>Hymenoptera</taxon>
        <taxon>Apocrita</taxon>
        <taxon>Ichneumonoidea</taxon>
        <taxon>Braconidae</taxon>
        <taxon>Microgastrinae</taxon>
        <taxon>Cotesia</taxon>
    </lineage>
</organism>